<dbReference type="AlphaFoldDB" id="A0A2I0WAI1"/>
<gene>
    <name evidence="3" type="ORF">MA16_Dca010236</name>
</gene>
<dbReference type="GO" id="GO:0005737">
    <property type="term" value="C:cytoplasm"/>
    <property type="evidence" value="ECO:0007669"/>
    <property type="project" value="TreeGrafter"/>
</dbReference>
<keyword evidence="2" id="KW-0812">Transmembrane</keyword>
<proteinExistence type="predicted"/>
<dbReference type="PANTHER" id="PTHR31315:SF1">
    <property type="entry name" value="PROTEIN SIP5"/>
    <property type="match status" value="1"/>
</dbReference>
<evidence type="ECO:0000313" key="4">
    <source>
        <dbReference type="Proteomes" id="UP000233837"/>
    </source>
</evidence>
<accession>A0A2I0WAI1</accession>
<feature type="transmembrane region" description="Helical" evidence="2">
    <location>
        <begin position="62"/>
        <end position="80"/>
    </location>
</feature>
<feature type="transmembrane region" description="Helical" evidence="2">
    <location>
        <begin position="92"/>
        <end position="111"/>
    </location>
</feature>
<dbReference type="PANTHER" id="PTHR31315">
    <property type="entry name" value="PROTEIN SIP5"/>
    <property type="match status" value="1"/>
</dbReference>
<evidence type="ECO:0000256" key="1">
    <source>
        <dbReference type="SAM" id="MobiDB-lite"/>
    </source>
</evidence>
<feature type="region of interest" description="Disordered" evidence="1">
    <location>
        <begin position="536"/>
        <end position="557"/>
    </location>
</feature>
<name>A0A2I0WAI1_9ASPA</name>
<protein>
    <submittedName>
        <fullName evidence="3">Uncharacterized protein</fullName>
    </submittedName>
</protein>
<reference evidence="3 4" key="2">
    <citation type="journal article" date="2017" name="Nature">
        <title>The Apostasia genome and the evolution of orchids.</title>
        <authorList>
            <person name="Zhang G.Q."/>
            <person name="Liu K.W."/>
            <person name="Li Z."/>
            <person name="Lohaus R."/>
            <person name="Hsiao Y.Y."/>
            <person name="Niu S.C."/>
            <person name="Wang J.Y."/>
            <person name="Lin Y.C."/>
            <person name="Xu Q."/>
            <person name="Chen L.J."/>
            <person name="Yoshida K."/>
            <person name="Fujiwara S."/>
            <person name="Wang Z.W."/>
            <person name="Zhang Y.Q."/>
            <person name="Mitsuda N."/>
            <person name="Wang M."/>
            <person name="Liu G.H."/>
            <person name="Pecoraro L."/>
            <person name="Huang H.X."/>
            <person name="Xiao X.J."/>
            <person name="Lin M."/>
            <person name="Wu X.Y."/>
            <person name="Wu W.L."/>
            <person name="Chen Y.Y."/>
            <person name="Chang S.B."/>
            <person name="Sakamoto S."/>
            <person name="Ohme-Takagi M."/>
            <person name="Yagi M."/>
            <person name="Zeng S.J."/>
            <person name="Shen C.Y."/>
            <person name="Yeh C.M."/>
            <person name="Luo Y.B."/>
            <person name="Tsai W.C."/>
            <person name="Van de Peer Y."/>
            <person name="Liu Z.J."/>
        </authorList>
    </citation>
    <scope>NUCLEOTIDE SEQUENCE [LARGE SCALE GENOMIC DNA]</scope>
    <source>
        <tissue evidence="3">The whole plant</tissue>
    </source>
</reference>
<keyword evidence="2" id="KW-0472">Membrane</keyword>
<sequence>MLWYASLCDKNKPYFICRACFFSFRLFGFFSFSTFQLHFRSSRWSLKFLVTKPEADTEEDNSFANLAHSVFLLGVYSSVWKSASLISTVSSNFSLLFCLIMIHYISMFPSINPFSSFSPTVFSDSLAVVTRPNSSLNFKPFFTIGNPLFSNRKPKLVLFGSQLKVQILSINQNSSSRTLLVESPHSPIEFGIKNKNSQLAMAVLSPGRRSPLASTIPSMDNSPRGLHLSVSEIELSEDYTCVISHGPQQKTTHFFDNFIIESCSNRLSSLREMKFGTGFKIEDIHKEQMWVNLLLFLKIFLKAKRFPEREREVEGSEAKDQALIAEKVLQICALTSLCSLSSSIWIATSYHLPDLSVLHFLYGGGGALQVSRLRLPGYSCSLVLTVSSPPPAALLDLSAERFRDGQALARLDVRLGRAVWLGKLMGNKIGRKRQVVDEKYTRPQGLYQLHDIDHKKLRKLILDSKLAPCYPGDDEDCTLDLEECPICFLYFPSLNRSKCCTKGICTGAKSKEEKGVEQVEEQRIIEAQIRMRQKELQNEKGKLSKKEESSSSSRSLPLAEVEYQDMSIGSHSARCFRYSSQDDEAVSSQGSCSVAISARPSHSIQNREDNFDLDLENRMIMQAIWQSIQEQGMQRSPSSCTINSLPVQPLFSEDCFNCNSTFPAESSPSTALASTMADLSEPQHICGSLSSSNMLQCPPNFPVGNWSEDLEQSTRLPNPAQNRWMIMNHGSSLIEADPSHWNSNIITDAGMARQPLAEGVSMASGHVVPENFEDQMMLTMAVSVAEAGARMNSLEMMWL</sequence>
<reference evidence="3 4" key="1">
    <citation type="journal article" date="2016" name="Sci. Rep.">
        <title>The Dendrobium catenatum Lindl. genome sequence provides insights into polysaccharide synthase, floral development and adaptive evolution.</title>
        <authorList>
            <person name="Zhang G.Q."/>
            <person name="Xu Q."/>
            <person name="Bian C."/>
            <person name="Tsai W.C."/>
            <person name="Yeh C.M."/>
            <person name="Liu K.W."/>
            <person name="Yoshida K."/>
            <person name="Zhang L.S."/>
            <person name="Chang S.B."/>
            <person name="Chen F."/>
            <person name="Shi Y."/>
            <person name="Su Y.Y."/>
            <person name="Zhang Y.Q."/>
            <person name="Chen L.J."/>
            <person name="Yin Y."/>
            <person name="Lin M."/>
            <person name="Huang H."/>
            <person name="Deng H."/>
            <person name="Wang Z.W."/>
            <person name="Zhu S.L."/>
            <person name="Zhao X."/>
            <person name="Deng C."/>
            <person name="Niu S.C."/>
            <person name="Huang J."/>
            <person name="Wang M."/>
            <person name="Liu G.H."/>
            <person name="Yang H.J."/>
            <person name="Xiao X.J."/>
            <person name="Hsiao Y.Y."/>
            <person name="Wu W.L."/>
            <person name="Chen Y.Y."/>
            <person name="Mitsuda N."/>
            <person name="Ohme-Takagi M."/>
            <person name="Luo Y.B."/>
            <person name="Van de Peer Y."/>
            <person name="Liu Z.J."/>
        </authorList>
    </citation>
    <scope>NUCLEOTIDE SEQUENCE [LARGE SCALE GENOMIC DNA]</scope>
    <source>
        <tissue evidence="3">The whole plant</tissue>
    </source>
</reference>
<dbReference type="EMBL" id="KZ502814">
    <property type="protein sequence ID" value="PKU72666.1"/>
    <property type="molecule type" value="Genomic_DNA"/>
</dbReference>
<evidence type="ECO:0000313" key="3">
    <source>
        <dbReference type="EMBL" id="PKU72666.1"/>
    </source>
</evidence>
<dbReference type="InterPro" id="IPR039301">
    <property type="entry name" value="Sip5/DA2"/>
</dbReference>
<feature type="transmembrane region" description="Helical" evidence="2">
    <location>
        <begin position="20"/>
        <end position="39"/>
    </location>
</feature>
<dbReference type="STRING" id="906689.A0A2I0WAI1"/>
<dbReference type="Proteomes" id="UP000233837">
    <property type="component" value="Unassembled WGS sequence"/>
</dbReference>
<evidence type="ECO:0000256" key="2">
    <source>
        <dbReference type="SAM" id="Phobius"/>
    </source>
</evidence>
<keyword evidence="2" id="KW-1133">Transmembrane helix</keyword>
<organism evidence="3 4">
    <name type="scientific">Dendrobium catenatum</name>
    <dbReference type="NCBI Taxonomy" id="906689"/>
    <lineage>
        <taxon>Eukaryota</taxon>
        <taxon>Viridiplantae</taxon>
        <taxon>Streptophyta</taxon>
        <taxon>Embryophyta</taxon>
        <taxon>Tracheophyta</taxon>
        <taxon>Spermatophyta</taxon>
        <taxon>Magnoliopsida</taxon>
        <taxon>Liliopsida</taxon>
        <taxon>Asparagales</taxon>
        <taxon>Orchidaceae</taxon>
        <taxon>Epidendroideae</taxon>
        <taxon>Malaxideae</taxon>
        <taxon>Dendrobiinae</taxon>
        <taxon>Dendrobium</taxon>
    </lineage>
</organism>
<keyword evidence="4" id="KW-1185">Reference proteome</keyword>
<feature type="compositionally biased region" description="Basic and acidic residues" evidence="1">
    <location>
        <begin position="536"/>
        <end position="549"/>
    </location>
</feature>